<protein>
    <recommendedName>
        <fullName evidence="1">DUF2087 domain-containing protein</fullName>
    </recommendedName>
</protein>
<dbReference type="Proteomes" id="UP000295611">
    <property type="component" value="Unassembled WGS sequence"/>
</dbReference>
<proteinExistence type="predicted"/>
<keyword evidence="3" id="KW-1185">Reference proteome</keyword>
<sequence>MTRAVFRFHADDISRLSRSLCQQIASLGDVPGHQAMLNMLARAVGFSNYQSWRATQESVPAVAEPARAELGTSAAHKAVARLVRYYDREGRLTHWPRKRSWQVPCLWLIAEHIPIGAVLSEPQVNALISARHTFGDYALIRRDLVMLGALGRTPDGREYWRNPQAAPEEVGVLQRALAEAR</sequence>
<evidence type="ECO:0000313" key="3">
    <source>
        <dbReference type="Proteomes" id="UP000295611"/>
    </source>
</evidence>
<reference evidence="2 3" key="1">
    <citation type="submission" date="2019-03" db="EMBL/GenBank/DDBJ databases">
        <title>Genomic Encyclopedia of Type Strains, Phase III (KMG-III): the genomes of soil and plant-associated and newly described type strains.</title>
        <authorList>
            <person name="Whitman W."/>
        </authorList>
    </citation>
    <scope>NUCLEOTIDE SEQUENCE [LARGE SCALE GENOMIC DNA]</scope>
    <source>
        <strain evidence="2 3">CECT 8976</strain>
    </source>
</reference>
<comment type="caution">
    <text evidence="2">The sequence shown here is derived from an EMBL/GenBank/DDBJ whole genome shotgun (WGS) entry which is preliminary data.</text>
</comment>
<dbReference type="Pfam" id="PF09860">
    <property type="entry name" value="DUF2087"/>
    <property type="match status" value="1"/>
</dbReference>
<dbReference type="InterPro" id="IPR018656">
    <property type="entry name" value="DUF2087"/>
</dbReference>
<evidence type="ECO:0000313" key="2">
    <source>
        <dbReference type="EMBL" id="TDR71468.1"/>
    </source>
</evidence>
<accession>A0A4R7AYI8</accession>
<name>A0A4R7AYI8_9NEIS</name>
<dbReference type="EMBL" id="SNZP01000019">
    <property type="protein sequence ID" value="TDR71468.1"/>
    <property type="molecule type" value="Genomic_DNA"/>
</dbReference>
<gene>
    <name evidence="2" type="ORF">DFP86_11951</name>
</gene>
<evidence type="ECO:0000259" key="1">
    <source>
        <dbReference type="Pfam" id="PF09860"/>
    </source>
</evidence>
<dbReference type="AlphaFoldDB" id="A0A4R7AYI8"/>
<organism evidence="2 3">
    <name type="scientific">Paludibacterium purpuratum</name>
    <dbReference type="NCBI Taxonomy" id="1144873"/>
    <lineage>
        <taxon>Bacteria</taxon>
        <taxon>Pseudomonadati</taxon>
        <taxon>Pseudomonadota</taxon>
        <taxon>Betaproteobacteria</taxon>
        <taxon>Neisseriales</taxon>
        <taxon>Chromobacteriaceae</taxon>
        <taxon>Paludibacterium</taxon>
    </lineage>
</organism>
<feature type="domain" description="DUF2087" evidence="1">
    <location>
        <begin position="91"/>
        <end position="161"/>
    </location>
</feature>